<sequence length="143" mass="16026">MRKRADLLRASAQEEPDTTLRRGARLGKQLSDEIGVIDRVDIWEILAGFWPETMLYVAPSKDIRAHSEQLANGEEFVIHLWALLHCIGIKKKKGPSTQGLPEHPNGCWPRLAVPISSYGVGPSSPDHKINSEFTSSFIVHRFT</sequence>
<proteinExistence type="predicted"/>
<organism evidence="1 2">
    <name type="scientific">Melastoma candidum</name>
    <dbReference type="NCBI Taxonomy" id="119954"/>
    <lineage>
        <taxon>Eukaryota</taxon>
        <taxon>Viridiplantae</taxon>
        <taxon>Streptophyta</taxon>
        <taxon>Embryophyta</taxon>
        <taxon>Tracheophyta</taxon>
        <taxon>Spermatophyta</taxon>
        <taxon>Magnoliopsida</taxon>
        <taxon>eudicotyledons</taxon>
        <taxon>Gunneridae</taxon>
        <taxon>Pentapetalae</taxon>
        <taxon>rosids</taxon>
        <taxon>malvids</taxon>
        <taxon>Myrtales</taxon>
        <taxon>Melastomataceae</taxon>
        <taxon>Melastomatoideae</taxon>
        <taxon>Melastomateae</taxon>
        <taxon>Melastoma</taxon>
    </lineage>
</organism>
<dbReference type="Proteomes" id="UP001057402">
    <property type="component" value="Chromosome 11"/>
</dbReference>
<gene>
    <name evidence="1" type="ORF">MLD38_035336</name>
</gene>
<dbReference type="EMBL" id="CM042890">
    <property type="protein sequence ID" value="KAI4310353.1"/>
    <property type="molecule type" value="Genomic_DNA"/>
</dbReference>
<evidence type="ECO:0000313" key="1">
    <source>
        <dbReference type="EMBL" id="KAI4310353.1"/>
    </source>
</evidence>
<keyword evidence="2" id="KW-1185">Reference proteome</keyword>
<accession>A0ACB9LGV4</accession>
<evidence type="ECO:0000313" key="2">
    <source>
        <dbReference type="Proteomes" id="UP001057402"/>
    </source>
</evidence>
<protein>
    <submittedName>
        <fullName evidence="1">Uncharacterized protein</fullName>
    </submittedName>
</protein>
<name>A0ACB9LGV4_9MYRT</name>
<reference evidence="2" key="1">
    <citation type="journal article" date="2023" name="Front. Plant Sci.">
        <title>Chromosomal-level genome assembly of Melastoma candidum provides insights into trichome evolution.</title>
        <authorList>
            <person name="Zhong Y."/>
            <person name="Wu W."/>
            <person name="Sun C."/>
            <person name="Zou P."/>
            <person name="Liu Y."/>
            <person name="Dai S."/>
            <person name="Zhou R."/>
        </authorList>
    </citation>
    <scope>NUCLEOTIDE SEQUENCE [LARGE SCALE GENOMIC DNA]</scope>
</reference>
<comment type="caution">
    <text evidence="1">The sequence shown here is derived from an EMBL/GenBank/DDBJ whole genome shotgun (WGS) entry which is preliminary data.</text>
</comment>